<evidence type="ECO:0000313" key="2">
    <source>
        <dbReference type="Proteomes" id="UP000199759"/>
    </source>
</evidence>
<sequence length="293" mass="31046">MSASTSTTTPQRLWLCMNDSPRLRTLSRVLAEGMDVTVYLGPQSVPDGPVAVMLVDDANAALVETARDHAATAQKIVLVTSGSRRAGAADLYLPGDIDAGPLATVIEGLLAYREFEISPAAALEPVMTLHNATFSVRTMAEASRLANFLAATLPRACEMAVGLYVLLANAIEFGNLGFSAAEKAQGLATGNWRRKLAQRLAEPGFASRCASIEFQRGERLVTILVQDDGDGISVEADMSGDPERSSYRSRIVKVLKSLGFAELTWLSAGVTAAASVVLEPTARLVTGRAAPRP</sequence>
<proteinExistence type="predicted"/>
<dbReference type="STRING" id="144026.SAMN04488568_10771"/>
<evidence type="ECO:0000313" key="1">
    <source>
        <dbReference type="EMBL" id="SDM24088.1"/>
    </source>
</evidence>
<dbReference type="Proteomes" id="UP000199759">
    <property type="component" value="Unassembled WGS sequence"/>
</dbReference>
<dbReference type="EMBL" id="FNHG01000007">
    <property type="protein sequence ID" value="SDM24088.1"/>
    <property type="molecule type" value="Genomic_DNA"/>
</dbReference>
<keyword evidence="2" id="KW-1185">Reference proteome</keyword>
<gene>
    <name evidence="1" type="ORF">SAMN04488568_10771</name>
</gene>
<name>A0A1G9RLH6_9PROT</name>
<dbReference type="AlphaFoldDB" id="A0A1G9RLH6"/>
<reference evidence="1 2" key="1">
    <citation type="submission" date="2016-10" db="EMBL/GenBank/DDBJ databases">
        <authorList>
            <person name="de Groot N.N."/>
        </authorList>
    </citation>
    <scope>NUCLEOTIDE SEQUENCE [LARGE SCALE GENOMIC DNA]</scope>
    <source>
        <strain evidence="1 2">DSM 16077</strain>
    </source>
</reference>
<accession>A0A1G9RLH6</accession>
<protein>
    <submittedName>
        <fullName evidence="1">Uncharacterized protein</fullName>
    </submittedName>
</protein>
<dbReference type="RefSeq" id="WP_091769250.1">
    <property type="nucleotide sequence ID" value="NZ_FNHG01000007.1"/>
</dbReference>
<organism evidence="1 2">
    <name type="scientific">Maricaulis salignorans</name>
    <dbReference type="NCBI Taxonomy" id="144026"/>
    <lineage>
        <taxon>Bacteria</taxon>
        <taxon>Pseudomonadati</taxon>
        <taxon>Pseudomonadota</taxon>
        <taxon>Alphaproteobacteria</taxon>
        <taxon>Maricaulales</taxon>
        <taxon>Maricaulaceae</taxon>
        <taxon>Maricaulis</taxon>
    </lineage>
</organism>
<dbReference type="OrthoDB" id="9811749at2"/>